<feature type="transmembrane region" description="Helical" evidence="8">
    <location>
        <begin position="176"/>
        <end position="200"/>
    </location>
</feature>
<comment type="caution">
    <text evidence="8">Lacks conserved residue(s) required for the propagation of feature annotation.</text>
</comment>
<dbReference type="NCBIfam" id="NF009048">
    <property type="entry name" value="PRK12382.1"/>
    <property type="match status" value="1"/>
</dbReference>
<feature type="transmembrane region" description="Helical" evidence="8">
    <location>
        <begin position="150"/>
        <end position="170"/>
    </location>
</feature>
<keyword evidence="3 8" id="KW-1003">Cell membrane</keyword>
<evidence type="ECO:0000256" key="7">
    <source>
        <dbReference type="ARBA" id="ARBA00023136"/>
    </source>
</evidence>
<evidence type="ECO:0000256" key="6">
    <source>
        <dbReference type="ARBA" id="ARBA00022989"/>
    </source>
</evidence>
<proteinExistence type="inferred from homology"/>
<keyword evidence="4 8" id="KW-0997">Cell inner membrane</keyword>
<accession>A0ABS3LLT4</accession>
<dbReference type="RefSeq" id="WP_207854151.1">
    <property type="nucleotide sequence ID" value="NZ_JAFVMG010000006.1"/>
</dbReference>
<keyword evidence="2 8" id="KW-0813">Transport</keyword>
<comment type="subcellular location">
    <subcellularLocation>
        <location evidence="8">Cell inner membrane</location>
        <topology evidence="8">Multi-pass membrane protein</topology>
    </subcellularLocation>
    <subcellularLocation>
        <location evidence="1">Cell membrane</location>
        <topology evidence="1">Multi-pass membrane protein</topology>
    </subcellularLocation>
</comment>
<dbReference type="InterPro" id="IPR037541">
    <property type="entry name" value="MFS_YfcJ"/>
</dbReference>
<evidence type="ECO:0000256" key="4">
    <source>
        <dbReference type="ARBA" id="ARBA00022519"/>
    </source>
</evidence>
<feature type="transmembrane region" description="Helical" evidence="8">
    <location>
        <begin position="369"/>
        <end position="391"/>
    </location>
</feature>
<comment type="similarity">
    <text evidence="8">Belongs to the major facilitator superfamily. YfcJ family.</text>
</comment>
<reference evidence="9 10" key="1">
    <citation type="submission" date="2021-03" db="EMBL/GenBank/DDBJ databases">
        <title>The complete genome sequence of Acetobacter suratthaniensis TBRC 1719.</title>
        <authorList>
            <person name="Charoenyingcharoen P."/>
            <person name="Yukphan P."/>
        </authorList>
    </citation>
    <scope>NUCLEOTIDE SEQUENCE [LARGE SCALE GENOMIC DNA]</scope>
    <source>
        <strain evidence="9 10">TBRC 1719</strain>
    </source>
</reference>
<dbReference type="PANTHER" id="PTHR23517">
    <property type="entry name" value="RESISTANCE PROTEIN MDTM, PUTATIVE-RELATED-RELATED"/>
    <property type="match status" value="1"/>
</dbReference>
<dbReference type="Proteomes" id="UP000664399">
    <property type="component" value="Unassembled WGS sequence"/>
</dbReference>
<evidence type="ECO:0000256" key="3">
    <source>
        <dbReference type="ARBA" id="ARBA00022475"/>
    </source>
</evidence>
<feature type="transmembrane region" description="Helical" evidence="8">
    <location>
        <begin position="85"/>
        <end position="106"/>
    </location>
</feature>
<evidence type="ECO:0000256" key="8">
    <source>
        <dbReference type="HAMAP-Rule" id="MF_02091"/>
    </source>
</evidence>
<feature type="transmembrane region" description="Helical" evidence="8">
    <location>
        <begin position="112"/>
        <end position="138"/>
    </location>
</feature>
<evidence type="ECO:0000313" key="9">
    <source>
        <dbReference type="EMBL" id="MBO1328320.1"/>
    </source>
</evidence>
<feature type="transmembrane region" description="Helical" evidence="8">
    <location>
        <begin position="306"/>
        <end position="329"/>
    </location>
</feature>
<feature type="transmembrane region" description="Helical" evidence="8">
    <location>
        <begin position="221"/>
        <end position="245"/>
    </location>
</feature>
<evidence type="ECO:0000256" key="2">
    <source>
        <dbReference type="ARBA" id="ARBA00022448"/>
    </source>
</evidence>
<feature type="transmembrane region" description="Helical" evidence="8">
    <location>
        <begin position="251"/>
        <end position="270"/>
    </location>
</feature>
<dbReference type="Gene3D" id="1.20.1250.20">
    <property type="entry name" value="MFS general substrate transporter like domains"/>
    <property type="match status" value="1"/>
</dbReference>
<comment type="caution">
    <text evidence="9">The sequence shown here is derived from an EMBL/GenBank/DDBJ whole genome shotgun (WGS) entry which is preliminary data.</text>
</comment>
<dbReference type="NCBIfam" id="NF003477">
    <property type="entry name" value="PRK05122.1"/>
    <property type="match status" value="1"/>
</dbReference>
<evidence type="ECO:0000313" key="10">
    <source>
        <dbReference type="Proteomes" id="UP000664399"/>
    </source>
</evidence>
<dbReference type="SUPFAM" id="SSF103473">
    <property type="entry name" value="MFS general substrate transporter"/>
    <property type="match status" value="1"/>
</dbReference>
<name>A0ABS3LLT4_9PROT</name>
<sequence>MSPTPSAASPAAETPMRMLYWQVGALFLSYLCVAMSMPTTAIQVATTLHMGNAMAGLAVGVAFASTILTRGFAGRLADQRGGRHCMLQGLVLYALSSLICIGSTWIEATVPSFLVLILGRLVLGLGESLTVVGLLAWSIGLMGHHRSGRVLSVVGMGMYGSLAAGSPLGLTLYDHAGYLGVGLACLIAPLAGLAIVWPITPVAPHPGERQPLTSIIARIRDLGFIVFLQGIGFAAIGAFMPLIFLHQHWPHASLGLTFFGGAFVLVRILCGHLPDKIGGARVAVLSLGVETCGQLLLWCATGPELALAGAALTGAGCSMIFPAMGLEVVRRVSPHMRGTAMGGFAAFQDLAYGATGPLTGLLADRMGESVVFLVGMLAACAGWGLSISLALKEARQTRESP</sequence>
<gene>
    <name evidence="9" type="ORF">J2D75_07500</name>
</gene>
<dbReference type="InterPro" id="IPR036259">
    <property type="entry name" value="MFS_trans_sf"/>
</dbReference>
<feature type="transmembrane region" description="Helical" evidence="8">
    <location>
        <begin position="53"/>
        <end position="73"/>
    </location>
</feature>
<dbReference type="Pfam" id="PF07690">
    <property type="entry name" value="MFS_1"/>
    <property type="match status" value="1"/>
</dbReference>
<evidence type="ECO:0000256" key="1">
    <source>
        <dbReference type="ARBA" id="ARBA00004651"/>
    </source>
</evidence>
<feature type="transmembrane region" description="Helical" evidence="8">
    <location>
        <begin position="282"/>
        <end position="300"/>
    </location>
</feature>
<keyword evidence="10" id="KW-1185">Reference proteome</keyword>
<feature type="transmembrane region" description="Helical" evidence="8">
    <location>
        <begin position="341"/>
        <end position="363"/>
    </location>
</feature>
<keyword evidence="5 8" id="KW-0812">Transmembrane</keyword>
<evidence type="ECO:0000256" key="5">
    <source>
        <dbReference type="ARBA" id="ARBA00022692"/>
    </source>
</evidence>
<dbReference type="InterPro" id="IPR050171">
    <property type="entry name" value="MFS_Transporters"/>
</dbReference>
<dbReference type="EMBL" id="JAFVMG010000006">
    <property type="protein sequence ID" value="MBO1328320.1"/>
    <property type="molecule type" value="Genomic_DNA"/>
</dbReference>
<keyword evidence="7 8" id="KW-0472">Membrane</keyword>
<dbReference type="HAMAP" id="MF_02091">
    <property type="entry name" value="MFS_YfcJ"/>
    <property type="match status" value="1"/>
</dbReference>
<dbReference type="PANTHER" id="PTHR23517:SF1">
    <property type="match status" value="1"/>
</dbReference>
<organism evidence="9 10">
    <name type="scientific">Acetobacter suratthaniensis</name>
    <dbReference type="NCBI Taxonomy" id="1502841"/>
    <lineage>
        <taxon>Bacteria</taxon>
        <taxon>Pseudomonadati</taxon>
        <taxon>Pseudomonadota</taxon>
        <taxon>Alphaproteobacteria</taxon>
        <taxon>Acetobacterales</taxon>
        <taxon>Acetobacteraceae</taxon>
        <taxon>Acetobacter</taxon>
    </lineage>
</organism>
<dbReference type="InterPro" id="IPR011701">
    <property type="entry name" value="MFS"/>
</dbReference>
<keyword evidence="6 8" id="KW-1133">Transmembrane helix</keyword>
<protein>
    <recommendedName>
        <fullName evidence="8">Uncharacterized MFS-type transporter J2D75_07500</fullName>
    </recommendedName>
</protein>